<organism evidence="8 9">
    <name type="scientific">bacterium (Candidatus Ratteibacteria) CG23_combo_of_CG06-09_8_20_14_all_48_7</name>
    <dbReference type="NCBI Taxonomy" id="2014292"/>
    <lineage>
        <taxon>Bacteria</taxon>
        <taxon>Candidatus Ratteibacteria</taxon>
    </lineage>
</organism>
<comment type="similarity">
    <text evidence="2">Belongs to the CPA3 antiporters (TC 2.A.63) subunit E family.</text>
</comment>
<evidence type="ECO:0000256" key="5">
    <source>
        <dbReference type="ARBA" id="ARBA00022989"/>
    </source>
</evidence>
<dbReference type="PANTHER" id="PTHR34584">
    <property type="entry name" value="NA(+)/H(+) ANTIPORTER SUBUNIT E1"/>
    <property type="match status" value="1"/>
</dbReference>
<evidence type="ECO:0000256" key="3">
    <source>
        <dbReference type="ARBA" id="ARBA00022475"/>
    </source>
</evidence>
<dbReference type="GO" id="GO:0005886">
    <property type="term" value="C:plasma membrane"/>
    <property type="evidence" value="ECO:0007669"/>
    <property type="project" value="UniProtKB-SubCell"/>
</dbReference>
<comment type="caution">
    <text evidence="8">The sequence shown here is derived from an EMBL/GenBank/DDBJ whole genome shotgun (WGS) entry which is preliminary data.</text>
</comment>
<protein>
    <recommendedName>
        <fullName evidence="10">Na+/H+ antiporter subunit E</fullName>
    </recommendedName>
</protein>
<keyword evidence="4 7" id="KW-0812">Transmembrane</keyword>
<evidence type="ECO:0000313" key="9">
    <source>
        <dbReference type="Proteomes" id="UP000230392"/>
    </source>
</evidence>
<evidence type="ECO:0000256" key="7">
    <source>
        <dbReference type="SAM" id="Phobius"/>
    </source>
</evidence>
<dbReference type="GO" id="GO:0008324">
    <property type="term" value="F:monoatomic cation transmembrane transporter activity"/>
    <property type="evidence" value="ECO:0007669"/>
    <property type="project" value="InterPro"/>
</dbReference>
<gene>
    <name evidence="8" type="ORF">COX46_02170</name>
</gene>
<evidence type="ECO:0000256" key="1">
    <source>
        <dbReference type="ARBA" id="ARBA00004651"/>
    </source>
</evidence>
<sequence length="171" mass="19658">MARKFILYFCLSYAAWLMLYWPVGIGRTAGLQAILTGIVVALFVTFIFGEIFVVPEPAKLFQIKRYFWFLYYIPIFIYYCIVANLDVAYRVLSPEMPIKPGIVKVKTSLKSRVGLTALANSITLTPGTMTVDLSEDGYLYIHWINVQAQDVEKASRIIVSHFEKILRRIFE</sequence>
<feature type="transmembrane region" description="Helical" evidence="7">
    <location>
        <begin position="66"/>
        <end position="85"/>
    </location>
</feature>
<evidence type="ECO:0000256" key="2">
    <source>
        <dbReference type="ARBA" id="ARBA00006228"/>
    </source>
</evidence>
<proteinExistence type="inferred from homology"/>
<dbReference type="AlphaFoldDB" id="A0A2G9YB36"/>
<feature type="transmembrane region" description="Helical" evidence="7">
    <location>
        <begin position="29"/>
        <end position="54"/>
    </location>
</feature>
<name>A0A2G9YB36_9BACT</name>
<evidence type="ECO:0000313" key="8">
    <source>
        <dbReference type="EMBL" id="PIP16449.1"/>
    </source>
</evidence>
<keyword evidence="3" id="KW-1003">Cell membrane</keyword>
<dbReference type="PANTHER" id="PTHR34584:SF1">
    <property type="entry name" value="NA(+)_H(+) ANTIPORTER SUBUNIT E1"/>
    <property type="match status" value="1"/>
</dbReference>
<evidence type="ECO:0008006" key="10">
    <source>
        <dbReference type="Google" id="ProtNLM"/>
    </source>
</evidence>
<comment type="subcellular location">
    <subcellularLocation>
        <location evidence="1">Cell membrane</location>
        <topology evidence="1">Multi-pass membrane protein</topology>
    </subcellularLocation>
</comment>
<accession>A0A2G9YB36</accession>
<feature type="transmembrane region" description="Helical" evidence="7">
    <location>
        <begin position="5"/>
        <end position="23"/>
    </location>
</feature>
<dbReference type="Proteomes" id="UP000230392">
    <property type="component" value="Unassembled WGS sequence"/>
</dbReference>
<keyword evidence="5 7" id="KW-1133">Transmembrane helix</keyword>
<dbReference type="EMBL" id="PCRF01000101">
    <property type="protein sequence ID" value="PIP16449.1"/>
    <property type="molecule type" value="Genomic_DNA"/>
</dbReference>
<dbReference type="InterPro" id="IPR002758">
    <property type="entry name" value="Cation_antiport_E"/>
</dbReference>
<dbReference type="Pfam" id="PF01899">
    <property type="entry name" value="MNHE"/>
    <property type="match status" value="1"/>
</dbReference>
<evidence type="ECO:0000256" key="6">
    <source>
        <dbReference type="ARBA" id="ARBA00023136"/>
    </source>
</evidence>
<evidence type="ECO:0000256" key="4">
    <source>
        <dbReference type="ARBA" id="ARBA00022692"/>
    </source>
</evidence>
<dbReference type="PIRSF" id="PIRSF019239">
    <property type="entry name" value="MrpE"/>
    <property type="match status" value="1"/>
</dbReference>
<keyword evidence="6 7" id="KW-0472">Membrane</keyword>
<reference evidence="8 9" key="1">
    <citation type="submission" date="2017-09" db="EMBL/GenBank/DDBJ databases">
        <title>Depth-based differentiation of microbial function through sediment-hosted aquifers and enrichment of novel symbionts in the deep terrestrial subsurface.</title>
        <authorList>
            <person name="Probst A.J."/>
            <person name="Ladd B."/>
            <person name="Jarett J.K."/>
            <person name="Geller-Mcgrath D.E."/>
            <person name="Sieber C.M."/>
            <person name="Emerson J.B."/>
            <person name="Anantharaman K."/>
            <person name="Thomas B.C."/>
            <person name="Malmstrom R."/>
            <person name="Stieglmeier M."/>
            <person name="Klingl A."/>
            <person name="Woyke T."/>
            <person name="Ryan C.M."/>
            <person name="Banfield J.F."/>
        </authorList>
    </citation>
    <scope>NUCLEOTIDE SEQUENCE [LARGE SCALE GENOMIC DNA]</scope>
    <source>
        <strain evidence="8">CG23_combo_of_CG06-09_8_20_14_all_48_7</strain>
    </source>
</reference>